<proteinExistence type="inferred from homology"/>
<dbReference type="InterPro" id="IPR017853">
    <property type="entry name" value="GH"/>
</dbReference>
<dbReference type="EMBL" id="AP009608">
    <property type="protein sequence ID" value="BAH70137.1"/>
    <property type="molecule type" value="Genomic_DNA"/>
</dbReference>
<dbReference type="Gene3D" id="3.20.20.80">
    <property type="entry name" value="Glycosidases"/>
    <property type="match status" value="1"/>
</dbReference>
<sequence length="444" mass="52515">MLIVKQWKICWKNIKNLSYEGEFKNAKFIVPFNKSIKPSNVMYQLTIYSFADRNNDGIGDFIGLNENLEYFSNLGIDTLYLSPIHPASSYHGYDVIDYTDVAPELGGMEAFDQFLINAHKKGIKVIMDWVINHTSFEHPWFQAGLQNKDEFDKFYNFYNFQYNCEKKYGVDDSSTRNLFYNIDSNQKSSYKRYVAEFWGGMPDLNLKNSKTRKEIINAMKFWVKKGVDGFRFDAFYYIMNSENKHEFKDATGLEKRKLFNEQRLALREVIKETKDQRSSDDIFFFGEWWNKPSKAHKYFAINDTTKPYEERIGLNIVIDGSHFKNGFFIETSKKDYEKILKEHEVEGHIRTWLPFLDNHDEDRWINKRYYNNQLIFGVKTFYLEIKQNDFKVLNVMSYGLSNLLIQSGNPILYNGNELNMRGGPQAHSDAFLREAFKWSNKKTK</sequence>
<dbReference type="PANTHER" id="PTHR10357">
    <property type="entry name" value="ALPHA-AMYLASE FAMILY MEMBER"/>
    <property type="match status" value="1"/>
</dbReference>
<evidence type="ECO:0000256" key="1">
    <source>
        <dbReference type="ARBA" id="ARBA00008061"/>
    </source>
</evidence>
<dbReference type="Pfam" id="PF00128">
    <property type="entry name" value="Alpha-amylase"/>
    <property type="match status" value="1"/>
</dbReference>
<keyword evidence="4" id="KW-1185">Reference proteome</keyword>
<dbReference type="eggNOG" id="COG0366">
    <property type="taxonomic scope" value="Bacteria"/>
</dbReference>
<dbReference type="GO" id="GO:0004556">
    <property type="term" value="F:alpha-amylase activity"/>
    <property type="evidence" value="ECO:0007669"/>
    <property type="project" value="TreeGrafter"/>
</dbReference>
<protein>
    <recommendedName>
        <fullName evidence="2">Glycosyl hydrolase family 13 catalytic domain-containing protein</fullName>
    </recommendedName>
</protein>
<comment type="similarity">
    <text evidence="1">Belongs to the glycosyl hydrolase 13 family.</text>
</comment>
<evidence type="ECO:0000313" key="4">
    <source>
        <dbReference type="Proteomes" id="UP000006810"/>
    </source>
</evidence>
<dbReference type="InterPro" id="IPR045857">
    <property type="entry name" value="O16G_dom_2"/>
</dbReference>
<dbReference type="PATRIC" id="fig|496833.3.peg.468"/>
<dbReference type="CAZy" id="GH13">
    <property type="family name" value="Glycoside Hydrolase Family 13"/>
</dbReference>
<dbReference type="InterPro" id="IPR006047">
    <property type="entry name" value="GH13_cat_dom"/>
</dbReference>
<dbReference type="PANTHER" id="PTHR10357:SF179">
    <property type="entry name" value="NEUTRAL AND BASIC AMINO ACID TRANSPORT PROTEIN RBAT"/>
    <property type="match status" value="1"/>
</dbReference>
<evidence type="ECO:0000259" key="2">
    <source>
        <dbReference type="SMART" id="SM00642"/>
    </source>
</evidence>
<dbReference type="HOGENOM" id="CLU_006462_2_2_14"/>
<dbReference type="Proteomes" id="UP000006810">
    <property type="component" value="Chromosome"/>
</dbReference>
<feature type="domain" description="Glycosyl hydrolase family 13 catalytic" evidence="2">
    <location>
        <begin position="44"/>
        <end position="444"/>
    </location>
</feature>
<dbReference type="AlphaFoldDB" id="C4XG65"/>
<organism evidence="3 4">
    <name type="scientific">Mycoplasmopsis fermentans (strain ATCC 19989 / NBRC 14854 / NCTC 10117 / PG18)</name>
    <name type="common">Mycoplasma fermentans</name>
    <dbReference type="NCBI Taxonomy" id="496833"/>
    <lineage>
        <taxon>Bacteria</taxon>
        <taxon>Bacillati</taxon>
        <taxon>Mycoplasmatota</taxon>
        <taxon>Mycoplasmoidales</taxon>
        <taxon>Metamycoplasmataceae</taxon>
        <taxon>Mycoplasmopsis</taxon>
    </lineage>
</organism>
<dbReference type="Gene3D" id="3.90.400.10">
    <property type="entry name" value="Oligo-1,6-glucosidase, Domain 2"/>
    <property type="match status" value="1"/>
</dbReference>
<dbReference type="SMART" id="SM00642">
    <property type="entry name" value="Aamy"/>
    <property type="match status" value="1"/>
</dbReference>
<reference evidence="3 4" key="1">
    <citation type="journal article" date="2009" name="Curr. Microbiol.">
        <title>Molecular cloning and expression of a novel cholinephosphotransferase involved in glycoglycerophospholipid biosynthesis of Mycoplasma fermentans.</title>
        <authorList>
            <person name="Ishida N."/>
            <person name="Irikura D."/>
            <person name="Matsuda K."/>
            <person name="Sato S."/>
            <person name="Asano K."/>
        </authorList>
    </citation>
    <scope>NUCLEOTIDE SEQUENCE [LARGE SCALE GENOMIC DNA]</scope>
    <source>
        <strain evidence="4">ATCC 19989 / NBRC 14854 / NCTC 10117 / PG18</strain>
    </source>
</reference>
<accession>C4XG65</accession>
<dbReference type="KEGG" id="mfp:MBIO_0872"/>
<name>C4XG65_MYCFP</name>
<gene>
    <name evidence="3" type="ordered locus">MBIO_0872</name>
</gene>
<evidence type="ECO:0000313" key="3">
    <source>
        <dbReference type="EMBL" id="BAH70137.1"/>
    </source>
</evidence>
<dbReference type="SUPFAM" id="SSF51445">
    <property type="entry name" value="(Trans)glycosidases"/>
    <property type="match status" value="1"/>
</dbReference>
<dbReference type="GO" id="GO:0009313">
    <property type="term" value="P:oligosaccharide catabolic process"/>
    <property type="evidence" value="ECO:0007669"/>
    <property type="project" value="TreeGrafter"/>
</dbReference>